<name>A0A5B7LK63_PAPSO</name>
<feature type="domain" description="HAT C-terminal dimerisation" evidence="1">
    <location>
        <begin position="92"/>
        <end position="173"/>
    </location>
</feature>
<dbReference type="Pfam" id="PF14372">
    <property type="entry name" value="hAT-like_RNase-H"/>
    <property type="match status" value="1"/>
</dbReference>
<dbReference type="PANTHER" id="PTHR23272:SF184">
    <property type="entry name" value="OS03G0311250 PROTEIN"/>
    <property type="match status" value="1"/>
</dbReference>
<evidence type="ECO:0000259" key="1">
    <source>
        <dbReference type="Pfam" id="PF05699"/>
    </source>
</evidence>
<reference evidence="3" key="1">
    <citation type="journal article" date="2019" name="Plant Physiol.">
        <title>Purine permease-type benzylisoquinoline alkaloid transporters in opium poppy.</title>
        <authorList>
            <person name="Dastmalchi M."/>
            <person name="Chang L."/>
            <person name="Chen R."/>
            <person name="Yu L."/>
            <person name="Chen X."/>
            <person name="Hagel J."/>
            <person name="Facchini P.J."/>
        </authorList>
    </citation>
    <scope>NUCLEOTIDE SEQUENCE</scope>
</reference>
<organism evidence="3">
    <name type="scientific">Papaver somniferum</name>
    <name type="common">Opium poppy</name>
    <dbReference type="NCBI Taxonomy" id="3469"/>
    <lineage>
        <taxon>Eukaryota</taxon>
        <taxon>Viridiplantae</taxon>
        <taxon>Streptophyta</taxon>
        <taxon>Embryophyta</taxon>
        <taxon>Tracheophyta</taxon>
        <taxon>Spermatophyta</taxon>
        <taxon>Magnoliopsida</taxon>
        <taxon>Ranunculales</taxon>
        <taxon>Papaveraceae</taxon>
        <taxon>Papaveroideae</taxon>
        <taxon>Papaver</taxon>
    </lineage>
</organism>
<dbReference type="EMBL" id="MH838001">
    <property type="protein sequence ID" value="QBG82605.1"/>
    <property type="molecule type" value="Genomic_DNA"/>
</dbReference>
<sequence>MRVPPSNALTLDPRLKLQYPNFAYSKLYPDIRQLESKVDDVRENMKKLYNEYCTFSRAFGTRTQNLGIQTGGNSAHQGAQENGGDLQYDLSELDLYLSEKYGCQRNQPFDILMYWKGQEQRFPALSRMTGDILAIPISTVFSEYAFSIGGMVIDRFRSSLLPENVEAVIKTRDLDHGVGKCA</sequence>
<proteinExistence type="predicted"/>
<dbReference type="GO" id="GO:0003677">
    <property type="term" value="F:DNA binding"/>
    <property type="evidence" value="ECO:0007669"/>
    <property type="project" value="InterPro"/>
</dbReference>
<feature type="domain" description="hAT-like transposase RNase-H fold" evidence="2">
    <location>
        <begin position="8"/>
        <end position="52"/>
    </location>
</feature>
<accession>A0A5B7LK63</accession>
<protein>
    <submittedName>
        <fullName evidence="3">Zinc finger BED domain-containing protein RICESLEEPER2-like</fullName>
    </submittedName>
</protein>
<dbReference type="InterPro" id="IPR025525">
    <property type="entry name" value="hAT-like_transposase_RNase-H"/>
</dbReference>
<dbReference type="AlphaFoldDB" id="A0A5B7LK63"/>
<dbReference type="GO" id="GO:0046983">
    <property type="term" value="F:protein dimerization activity"/>
    <property type="evidence" value="ECO:0007669"/>
    <property type="project" value="InterPro"/>
</dbReference>
<dbReference type="PANTHER" id="PTHR23272">
    <property type="entry name" value="BED FINGER-RELATED"/>
    <property type="match status" value="1"/>
</dbReference>
<dbReference type="InterPro" id="IPR012337">
    <property type="entry name" value="RNaseH-like_sf"/>
</dbReference>
<dbReference type="InterPro" id="IPR008906">
    <property type="entry name" value="HATC_C_dom"/>
</dbReference>
<evidence type="ECO:0000259" key="2">
    <source>
        <dbReference type="Pfam" id="PF14372"/>
    </source>
</evidence>
<evidence type="ECO:0000313" key="3">
    <source>
        <dbReference type="EMBL" id="QBG82605.1"/>
    </source>
</evidence>
<dbReference type="SUPFAM" id="SSF53098">
    <property type="entry name" value="Ribonuclease H-like"/>
    <property type="match status" value="1"/>
</dbReference>
<dbReference type="Pfam" id="PF05699">
    <property type="entry name" value="Dimer_Tnp_hAT"/>
    <property type="match status" value="1"/>
</dbReference>